<dbReference type="Proteomes" id="UP001235269">
    <property type="component" value="Unassembled WGS sequence"/>
</dbReference>
<protein>
    <recommendedName>
        <fullName evidence="3">DUF5681 domain-containing protein</fullName>
    </recommendedName>
</protein>
<evidence type="ECO:0008006" key="3">
    <source>
        <dbReference type="Google" id="ProtNLM"/>
    </source>
</evidence>
<dbReference type="EMBL" id="JAUSWH010000002">
    <property type="protein sequence ID" value="MDQ0454729.1"/>
    <property type="molecule type" value="Genomic_DNA"/>
</dbReference>
<accession>A0ABU0I918</accession>
<evidence type="ECO:0000313" key="2">
    <source>
        <dbReference type="Proteomes" id="UP001235269"/>
    </source>
</evidence>
<dbReference type="RefSeq" id="WP_307156932.1">
    <property type="nucleotide sequence ID" value="NZ_JAUSWH010000002.1"/>
</dbReference>
<gene>
    <name evidence="1" type="ORF">QO005_001056</name>
</gene>
<proteinExistence type="predicted"/>
<evidence type="ECO:0000313" key="1">
    <source>
        <dbReference type="EMBL" id="MDQ0454729.1"/>
    </source>
</evidence>
<keyword evidence="2" id="KW-1185">Reference proteome</keyword>
<comment type="caution">
    <text evidence="1">The sequence shown here is derived from an EMBL/GenBank/DDBJ whole genome shotgun (WGS) entry which is preliminary data.</text>
</comment>
<sequence>MEDLDASLRLSLALLPKPMKNQYAGKGVSRRRETSAARMLADRVAEHLMINWRFHSPEGEVTKTEVSAAILEVFLAAPDDIAKTFANKLPPLAEPGLLQIAADIGAVLKVRWRAEYFVPRYLGFK</sequence>
<reference evidence="1 2" key="1">
    <citation type="submission" date="2023-07" db="EMBL/GenBank/DDBJ databases">
        <title>Genomic Encyclopedia of Type Strains, Phase IV (KMG-IV): sequencing the most valuable type-strain genomes for metagenomic binning, comparative biology and taxonomic classification.</title>
        <authorList>
            <person name="Goeker M."/>
        </authorList>
    </citation>
    <scope>NUCLEOTIDE SEQUENCE [LARGE SCALE GENOMIC DNA]</scope>
    <source>
        <strain evidence="1 2">DSM 100301</strain>
    </source>
</reference>
<name>A0ABU0I918_9HYPH</name>
<organism evidence="1 2">
    <name type="scientific">Rhizobium paknamense</name>
    <dbReference type="NCBI Taxonomy" id="1206817"/>
    <lineage>
        <taxon>Bacteria</taxon>
        <taxon>Pseudomonadati</taxon>
        <taxon>Pseudomonadota</taxon>
        <taxon>Alphaproteobacteria</taxon>
        <taxon>Hyphomicrobiales</taxon>
        <taxon>Rhizobiaceae</taxon>
        <taxon>Rhizobium/Agrobacterium group</taxon>
        <taxon>Rhizobium</taxon>
    </lineage>
</organism>